<evidence type="ECO:0000313" key="21">
    <source>
        <dbReference type="Proteomes" id="UP001374579"/>
    </source>
</evidence>
<feature type="transmembrane region" description="Helical" evidence="18">
    <location>
        <begin position="123"/>
        <end position="144"/>
    </location>
</feature>
<feature type="domain" description="3-oxo-5-alpha-steroid 4-dehydrogenase C-terminal" evidence="19">
    <location>
        <begin position="120"/>
        <end position="266"/>
    </location>
</feature>
<keyword evidence="12" id="KW-0443">Lipid metabolism</keyword>
<evidence type="ECO:0000256" key="14">
    <source>
        <dbReference type="ARBA" id="ARBA00037789"/>
    </source>
</evidence>
<evidence type="ECO:0000256" key="8">
    <source>
        <dbReference type="ARBA" id="ARBA00022857"/>
    </source>
</evidence>
<organism evidence="20 21">
    <name type="scientific">Littorina saxatilis</name>
    <dbReference type="NCBI Taxonomy" id="31220"/>
    <lineage>
        <taxon>Eukaryota</taxon>
        <taxon>Metazoa</taxon>
        <taxon>Spiralia</taxon>
        <taxon>Lophotrochozoa</taxon>
        <taxon>Mollusca</taxon>
        <taxon>Gastropoda</taxon>
        <taxon>Caenogastropoda</taxon>
        <taxon>Littorinimorpha</taxon>
        <taxon>Littorinoidea</taxon>
        <taxon>Littorinidae</taxon>
        <taxon>Littorina</taxon>
    </lineage>
</organism>
<keyword evidence="7" id="KW-0492">Microsome</keyword>
<keyword evidence="9" id="KW-0726">Sexual differentiation</keyword>
<feature type="transmembrane region" description="Helical" evidence="18">
    <location>
        <begin position="95"/>
        <end position="117"/>
    </location>
</feature>
<keyword evidence="4 18" id="KW-0812">Transmembrane</keyword>
<dbReference type="PANTHER" id="PTHR10556">
    <property type="entry name" value="3-OXO-5-ALPHA-STEROID 4-DEHYDROGENASE"/>
    <property type="match status" value="1"/>
</dbReference>
<dbReference type="GO" id="GO:0047751">
    <property type="term" value="F:3-oxo-5-alpha-steroid 4-dehydrogenase (NADP+) activity"/>
    <property type="evidence" value="ECO:0007669"/>
    <property type="project" value="UniProtKB-EC"/>
</dbReference>
<evidence type="ECO:0000256" key="17">
    <source>
        <dbReference type="ARBA" id="ARBA00049397"/>
    </source>
</evidence>
<evidence type="ECO:0000256" key="4">
    <source>
        <dbReference type="ARBA" id="ARBA00022692"/>
    </source>
</evidence>
<dbReference type="GO" id="GO:0006702">
    <property type="term" value="P:androgen biosynthetic process"/>
    <property type="evidence" value="ECO:0007669"/>
    <property type="project" value="UniProtKB-ARBA"/>
</dbReference>
<dbReference type="Pfam" id="PF02544">
    <property type="entry name" value="Steroid_dh"/>
    <property type="match status" value="1"/>
</dbReference>
<keyword evidence="13 18" id="KW-0472">Membrane</keyword>
<dbReference type="Gene3D" id="1.20.120.1630">
    <property type="match status" value="1"/>
</dbReference>
<accession>A0AAN9BDJ4</accession>
<comment type="similarity">
    <text evidence="3 18">Belongs to the steroid 5-alpha reductase family.</text>
</comment>
<dbReference type="EMBL" id="JBAMIC010000008">
    <property type="protein sequence ID" value="KAK7104033.1"/>
    <property type="molecule type" value="Genomic_DNA"/>
</dbReference>
<reference evidence="20 21" key="1">
    <citation type="submission" date="2024-02" db="EMBL/GenBank/DDBJ databases">
        <title>Chromosome-scale genome assembly of the rough periwinkle Littorina saxatilis.</title>
        <authorList>
            <person name="De Jode A."/>
            <person name="Faria R."/>
            <person name="Formenti G."/>
            <person name="Sims Y."/>
            <person name="Smith T.P."/>
            <person name="Tracey A."/>
            <person name="Wood J.M.D."/>
            <person name="Zagrodzka Z.B."/>
            <person name="Johannesson K."/>
            <person name="Butlin R.K."/>
            <person name="Leder E.H."/>
        </authorList>
    </citation>
    <scope>NUCLEOTIDE SEQUENCE [LARGE SCALE GENOMIC DNA]</scope>
    <source>
        <strain evidence="20">Snail1</strain>
        <tissue evidence="20">Muscle</tissue>
    </source>
</reference>
<comment type="catalytic activity">
    <reaction evidence="17">
        <text>17beta-hydroxy-5alpha-androstan-3-one + NADP(+) = testosterone + NADPH + H(+)</text>
        <dbReference type="Rhea" id="RHEA:50820"/>
        <dbReference type="ChEBI" id="CHEBI:15378"/>
        <dbReference type="ChEBI" id="CHEBI:16330"/>
        <dbReference type="ChEBI" id="CHEBI:17347"/>
        <dbReference type="ChEBI" id="CHEBI:57783"/>
        <dbReference type="ChEBI" id="CHEBI:58349"/>
        <dbReference type="EC" id="1.3.1.22"/>
    </reaction>
    <physiologicalReaction direction="right-to-left" evidence="17">
        <dbReference type="Rhea" id="RHEA:50822"/>
    </physiologicalReaction>
</comment>
<dbReference type="InterPro" id="IPR001104">
    <property type="entry name" value="3-oxo-5_a-steroid_4-DH_C"/>
</dbReference>
<comment type="subcellular location">
    <subcellularLocation>
        <location evidence="2">Endoplasmic reticulum membrane</location>
        <topology evidence="2">Multi-pass membrane protein</topology>
    </subcellularLocation>
    <subcellularLocation>
        <location evidence="1">Microsome membrane</location>
        <topology evidence="1">Multi-pass membrane protein</topology>
    </subcellularLocation>
</comment>
<gene>
    <name evidence="20" type="ORF">V1264_018810</name>
</gene>
<protein>
    <recommendedName>
        <fullName evidence="18">3-oxo-5alpha-steroid 4-dehydrogenase (NADP(+))</fullName>
        <ecNumber evidence="18">1.3.1.22</ecNumber>
    </recommendedName>
</protein>
<comment type="catalytic activity">
    <reaction evidence="16">
        <text>androst-4-ene-3,17-dione + NADPH + H(+) = 5alpha-androstan-3,17-dione + NADP(+)</text>
        <dbReference type="Rhea" id="RHEA:50816"/>
        <dbReference type="ChEBI" id="CHEBI:15378"/>
        <dbReference type="ChEBI" id="CHEBI:15994"/>
        <dbReference type="ChEBI" id="CHEBI:16422"/>
        <dbReference type="ChEBI" id="CHEBI:57783"/>
        <dbReference type="ChEBI" id="CHEBI:58349"/>
    </reaction>
    <physiologicalReaction direction="left-to-right" evidence="16">
        <dbReference type="Rhea" id="RHEA:50817"/>
    </physiologicalReaction>
</comment>
<evidence type="ECO:0000256" key="11">
    <source>
        <dbReference type="ARBA" id="ARBA00023002"/>
    </source>
</evidence>
<evidence type="ECO:0000256" key="7">
    <source>
        <dbReference type="ARBA" id="ARBA00022848"/>
    </source>
</evidence>
<evidence type="ECO:0000256" key="15">
    <source>
        <dbReference type="ARBA" id="ARBA00048292"/>
    </source>
</evidence>
<evidence type="ECO:0000256" key="5">
    <source>
        <dbReference type="ARBA" id="ARBA00022782"/>
    </source>
</evidence>
<keyword evidence="21" id="KW-1185">Reference proteome</keyword>
<dbReference type="GO" id="GO:0030154">
    <property type="term" value="P:cell differentiation"/>
    <property type="evidence" value="ECO:0007669"/>
    <property type="project" value="UniProtKB-KW"/>
</dbReference>
<evidence type="ECO:0000256" key="9">
    <source>
        <dbReference type="ARBA" id="ARBA00022928"/>
    </source>
</evidence>
<evidence type="ECO:0000256" key="1">
    <source>
        <dbReference type="ARBA" id="ARBA00004154"/>
    </source>
</evidence>
<feature type="transmembrane region" description="Helical" evidence="18">
    <location>
        <begin position="156"/>
        <end position="174"/>
    </location>
</feature>
<dbReference type="InterPro" id="IPR039357">
    <property type="entry name" value="SRD5A/TECR"/>
</dbReference>
<dbReference type="GO" id="GO:0005789">
    <property type="term" value="C:endoplasmic reticulum membrane"/>
    <property type="evidence" value="ECO:0007669"/>
    <property type="project" value="UniProtKB-SubCell"/>
</dbReference>
<name>A0AAN9BDJ4_9CAEN</name>
<evidence type="ECO:0000256" key="10">
    <source>
        <dbReference type="ARBA" id="ARBA00022989"/>
    </source>
</evidence>
<evidence type="ECO:0000313" key="20">
    <source>
        <dbReference type="EMBL" id="KAK7104033.1"/>
    </source>
</evidence>
<comment type="caution">
    <text evidence="20">The sequence shown here is derived from an EMBL/GenBank/DDBJ whole genome shotgun (WGS) entry which is preliminary data.</text>
</comment>
<evidence type="ECO:0000256" key="3">
    <source>
        <dbReference type="ARBA" id="ARBA00007742"/>
    </source>
</evidence>
<feature type="transmembrane region" description="Helical" evidence="18">
    <location>
        <begin position="21"/>
        <end position="43"/>
    </location>
</feature>
<keyword evidence="11" id="KW-0560">Oxidoreductase</keyword>
<evidence type="ECO:0000256" key="13">
    <source>
        <dbReference type="ARBA" id="ARBA00023136"/>
    </source>
</evidence>
<comment type="catalytic activity">
    <reaction evidence="18">
        <text>a 3-oxo-5alpha-steroid + NADP(+) = a 3-oxo-Delta(4)-steroid + NADPH + H(+)</text>
        <dbReference type="Rhea" id="RHEA:54384"/>
        <dbReference type="ChEBI" id="CHEBI:13601"/>
        <dbReference type="ChEBI" id="CHEBI:15378"/>
        <dbReference type="ChEBI" id="CHEBI:47909"/>
        <dbReference type="ChEBI" id="CHEBI:57783"/>
        <dbReference type="ChEBI" id="CHEBI:58349"/>
        <dbReference type="EC" id="1.3.1.22"/>
    </reaction>
</comment>
<evidence type="ECO:0000256" key="6">
    <source>
        <dbReference type="ARBA" id="ARBA00022824"/>
    </source>
</evidence>
<dbReference type="EC" id="1.3.1.22" evidence="18"/>
<dbReference type="PANTHER" id="PTHR10556:SF57">
    <property type="entry name" value="3-OXO-5-ALPHA-STEROID 4-DEHYDROGENASE 1"/>
    <property type="match status" value="1"/>
</dbReference>
<dbReference type="PROSITE" id="PS50244">
    <property type="entry name" value="S5A_REDUCTASE"/>
    <property type="match status" value="1"/>
</dbReference>
<keyword evidence="10 18" id="KW-1133">Transmembrane helix</keyword>
<dbReference type="PIRSF" id="PIRSF015596">
    <property type="entry name" value="5_alpha-SR2"/>
    <property type="match status" value="1"/>
</dbReference>
<evidence type="ECO:0000259" key="19">
    <source>
        <dbReference type="Pfam" id="PF02544"/>
    </source>
</evidence>
<keyword evidence="5" id="KW-0221">Differentiation</keyword>
<dbReference type="Proteomes" id="UP001374579">
    <property type="component" value="Unassembled WGS sequence"/>
</dbReference>
<feature type="transmembrane region" description="Helical" evidence="18">
    <location>
        <begin position="63"/>
        <end position="83"/>
    </location>
</feature>
<evidence type="ECO:0000256" key="12">
    <source>
        <dbReference type="ARBA" id="ARBA00023098"/>
    </source>
</evidence>
<comment type="function">
    <text evidence="14">Converts testosterone into 5-alpha-dihydrotestosterone and progesterone or corticosterone into their corresponding 5-alpha-3-oxosteroids. It plays a central role in sexual differentiation and androgen physiology.</text>
</comment>
<dbReference type="AlphaFoldDB" id="A0AAN9BDJ4"/>
<sequence length="266" mass="30319">MAIADDAKSFMQTLLQNEAQFMDLLSYIFLFWALSVIVSLQYVRAPYGRYSRGGWGVQIPGKVAWFVQELPSFVVPLYLAVFTDCPRAGEKRNQIALSLFLLHYFQRTFVFSCLIKGGKPTPLVPFVLAFIFCLLNGYLQGGHLLRYADLSTVSDFCFYAGILIFLVGMAINIYSDHVLRNLRKEGEKGYKIPYGGMFEYVSGANFFGESLEWIGLAVMCGTFPTLAFAIFTACNIGPRACQHHRWYQEKFDDYPRNRKAFIPFIL</sequence>
<evidence type="ECO:0000256" key="16">
    <source>
        <dbReference type="ARBA" id="ARBA00049166"/>
    </source>
</evidence>
<dbReference type="FunFam" id="1.20.120.1630:FF:000002">
    <property type="entry name" value="Steroid 5 alpha-reductase 1"/>
    <property type="match status" value="1"/>
</dbReference>
<comment type="catalytic activity">
    <reaction evidence="15">
        <text>5alpha-pregnane-3,20-dione + NADP(+) = progesterone + NADPH + H(+)</text>
        <dbReference type="Rhea" id="RHEA:21952"/>
        <dbReference type="ChEBI" id="CHEBI:15378"/>
        <dbReference type="ChEBI" id="CHEBI:17026"/>
        <dbReference type="ChEBI" id="CHEBI:28952"/>
        <dbReference type="ChEBI" id="CHEBI:57783"/>
        <dbReference type="ChEBI" id="CHEBI:58349"/>
        <dbReference type="EC" id="1.3.1.22"/>
    </reaction>
    <physiologicalReaction direction="right-to-left" evidence="15">
        <dbReference type="Rhea" id="RHEA:21954"/>
    </physiologicalReaction>
</comment>
<dbReference type="InterPro" id="IPR016636">
    <property type="entry name" value="3-oxo-5-alpha-steroid_4-DH"/>
</dbReference>
<evidence type="ECO:0000256" key="18">
    <source>
        <dbReference type="PIRNR" id="PIRNR015596"/>
    </source>
</evidence>
<feature type="transmembrane region" description="Helical" evidence="18">
    <location>
        <begin position="213"/>
        <end position="236"/>
    </location>
</feature>
<keyword evidence="6" id="KW-0256">Endoplasmic reticulum</keyword>
<proteinExistence type="inferred from homology"/>
<keyword evidence="8" id="KW-0521">NADP</keyword>
<dbReference type="GO" id="GO:0007548">
    <property type="term" value="P:sex differentiation"/>
    <property type="evidence" value="ECO:0007669"/>
    <property type="project" value="UniProtKB-KW"/>
</dbReference>
<evidence type="ECO:0000256" key="2">
    <source>
        <dbReference type="ARBA" id="ARBA00004477"/>
    </source>
</evidence>